<dbReference type="Gene3D" id="3.40.50.300">
    <property type="entry name" value="P-loop containing nucleotide triphosphate hydrolases"/>
    <property type="match status" value="1"/>
</dbReference>
<dbReference type="Gene3D" id="3.30.1220.10">
    <property type="entry name" value="CobW-like, C-terminal domain"/>
    <property type="match status" value="1"/>
</dbReference>
<dbReference type="RefSeq" id="WP_032552832.1">
    <property type="nucleotide sequence ID" value="NZ_JBEEAX010000004.1"/>
</dbReference>
<dbReference type="STRING" id="212667.VFDL14_21555"/>
<feature type="domain" description="CobW C-terminal" evidence="7">
    <location>
        <begin position="237"/>
        <end position="329"/>
    </location>
</feature>
<evidence type="ECO:0000259" key="7">
    <source>
        <dbReference type="SMART" id="SM00833"/>
    </source>
</evidence>
<dbReference type="InterPro" id="IPR003495">
    <property type="entry name" value="CobW/HypB/UreG_nucleotide-bd"/>
</dbReference>
<dbReference type="AlphaFoldDB" id="A0A066UKG3"/>
<organism evidence="8 9">
    <name type="scientific">Vibrio fortis</name>
    <dbReference type="NCBI Taxonomy" id="212667"/>
    <lineage>
        <taxon>Bacteria</taxon>
        <taxon>Pseudomonadati</taxon>
        <taxon>Pseudomonadota</taxon>
        <taxon>Gammaproteobacteria</taxon>
        <taxon>Vibrionales</taxon>
        <taxon>Vibrionaceae</taxon>
        <taxon>Vibrio</taxon>
    </lineage>
</organism>
<evidence type="ECO:0000256" key="5">
    <source>
        <dbReference type="ARBA" id="ARBA00045658"/>
    </source>
</evidence>
<dbReference type="InterPro" id="IPR027417">
    <property type="entry name" value="P-loop_NTPase"/>
</dbReference>
<dbReference type="InterPro" id="IPR011629">
    <property type="entry name" value="CobW-like_C"/>
</dbReference>
<evidence type="ECO:0000256" key="3">
    <source>
        <dbReference type="ARBA" id="ARBA00023186"/>
    </source>
</evidence>
<keyword evidence="1" id="KW-0547">Nucleotide-binding</keyword>
<comment type="caution">
    <text evidence="8">The sequence shown here is derived from an EMBL/GenBank/DDBJ whole genome shotgun (WGS) entry which is preliminary data.</text>
</comment>
<dbReference type="InterPro" id="IPR036627">
    <property type="entry name" value="CobW-likC_sf"/>
</dbReference>
<dbReference type="OrthoDB" id="9808822at2"/>
<accession>A0A066UKG3</accession>
<dbReference type="Proteomes" id="UP000027219">
    <property type="component" value="Unassembled WGS sequence"/>
</dbReference>
<dbReference type="GO" id="GO:0000166">
    <property type="term" value="F:nucleotide binding"/>
    <property type="evidence" value="ECO:0007669"/>
    <property type="project" value="UniProtKB-KW"/>
</dbReference>
<evidence type="ECO:0000256" key="2">
    <source>
        <dbReference type="ARBA" id="ARBA00022801"/>
    </source>
</evidence>
<reference evidence="8 9" key="1">
    <citation type="submission" date="2014-02" db="EMBL/GenBank/DDBJ databases">
        <title>Vibrio fortis Dalian14 Genome Sequencing.</title>
        <authorList>
            <person name="Wang Y."/>
            <person name="Song L."/>
            <person name="Liu G."/>
            <person name="Ding J."/>
        </authorList>
    </citation>
    <scope>NUCLEOTIDE SEQUENCE [LARGE SCALE GENOMIC DNA]</scope>
    <source>
        <strain evidence="8 9">Dalian14</strain>
    </source>
</reference>
<name>A0A066UKG3_9VIBR</name>
<dbReference type="CDD" id="cd03112">
    <property type="entry name" value="CobW-like"/>
    <property type="match status" value="1"/>
</dbReference>
<gene>
    <name evidence="8" type="ORF">VFDL14_21555</name>
</gene>
<dbReference type="Pfam" id="PF07683">
    <property type="entry name" value="CobW_C"/>
    <property type="match status" value="1"/>
</dbReference>
<comment type="catalytic activity">
    <reaction evidence="6">
        <text>GTP + H2O = GDP + phosphate + H(+)</text>
        <dbReference type="Rhea" id="RHEA:19669"/>
        <dbReference type="ChEBI" id="CHEBI:15377"/>
        <dbReference type="ChEBI" id="CHEBI:15378"/>
        <dbReference type="ChEBI" id="CHEBI:37565"/>
        <dbReference type="ChEBI" id="CHEBI:43474"/>
        <dbReference type="ChEBI" id="CHEBI:58189"/>
    </reaction>
    <physiologicalReaction direction="left-to-right" evidence="6">
        <dbReference type="Rhea" id="RHEA:19670"/>
    </physiologicalReaction>
</comment>
<evidence type="ECO:0000256" key="6">
    <source>
        <dbReference type="ARBA" id="ARBA00049117"/>
    </source>
</evidence>
<dbReference type="SUPFAM" id="SSF52540">
    <property type="entry name" value="P-loop containing nucleoside triphosphate hydrolases"/>
    <property type="match status" value="1"/>
</dbReference>
<keyword evidence="9" id="KW-1185">Reference proteome</keyword>
<dbReference type="EMBL" id="JFFR01000027">
    <property type="protein sequence ID" value="KDN27555.1"/>
    <property type="molecule type" value="Genomic_DNA"/>
</dbReference>
<protein>
    <recommendedName>
        <fullName evidence="7">CobW C-terminal domain-containing protein</fullName>
    </recommendedName>
</protein>
<dbReference type="GO" id="GO:0016787">
    <property type="term" value="F:hydrolase activity"/>
    <property type="evidence" value="ECO:0007669"/>
    <property type="project" value="UniProtKB-KW"/>
</dbReference>
<evidence type="ECO:0000256" key="4">
    <source>
        <dbReference type="ARBA" id="ARBA00034320"/>
    </source>
</evidence>
<keyword evidence="3" id="KW-0143">Chaperone</keyword>
<evidence type="ECO:0000313" key="9">
    <source>
        <dbReference type="Proteomes" id="UP000027219"/>
    </source>
</evidence>
<evidence type="ECO:0000313" key="8">
    <source>
        <dbReference type="EMBL" id="KDN27555.1"/>
    </source>
</evidence>
<evidence type="ECO:0000256" key="1">
    <source>
        <dbReference type="ARBA" id="ARBA00022741"/>
    </source>
</evidence>
<comment type="similarity">
    <text evidence="4">Belongs to the SIMIBI class G3E GTPase family. ZNG1 subfamily.</text>
</comment>
<dbReference type="SMART" id="SM00833">
    <property type="entry name" value="CobW_C"/>
    <property type="match status" value="1"/>
</dbReference>
<comment type="function">
    <text evidence="5">Zinc chaperone that directly transfers zinc cofactor to target proteins, thereby activating them. Zinc is transferred from the CXCC motif in the GTPase domain to the zinc binding site in target proteins in a process requiring GTP hydrolysis.</text>
</comment>
<sequence length="330" mass="36125">MKVNDKQSPIPVTIVSGFLGAGKTTLLNHILTSEHGIKIGVLVNDFGSINVDANLISEVDDGVVNLANGCVCCSIRMDLVKSILSLATMEDRPDHIIIESSGVADPKGIVESFNAPEIWEHILIDGVVTVVDADQGLDVEGKEKELAEAQVKGADLLLLNKVDLASEEKVEETENWIKSLRPGVQIFPAVNCNVPFEVLVGSVAKSSSPKGELTGVDVSVNYVNNKKQHLHKHDLMFDTWTYRSDKPFKLDYIHQLLTNLPGELFRAKGVMYCQEKGDSPLILQLVGKRATIKPMSSKKESKQMTELVFIGRHQAINFNALESALLQCLA</sequence>
<dbReference type="InterPro" id="IPR051316">
    <property type="entry name" value="Zinc-reg_GTPase_activator"/>
</dbReference>
<keyword evidence="2" id="KW-0378">Hydrolase</keyword>
<proteinExistence type="inferred from homology"/>
<dbReference type="Pfam" id="PF02492">
    <property type="entry name" value="cobW"/>
    <property type="match status" value="1"/>
</dbReference>
<dbReference type="PANTHER" id="PTHR13748">
    <property type="entry name" value="COBW-RELATED"/>
    <property type="match status" value="1"/>
</dbReference>
<dbReference type="SUPFAM" id="SSF90002">
    <property type="entry name" value="Hypothetical protein YjiA, C-terminal domain"/>
    <property type="match status" value="1"/>
</dbReference>